<dbReference type="EMBL" id="CP102294">
    <property type="protein sequence ID" value="UWN56761.1"/>
    <property type="molecule type" value="Genomic_DNA"/>
</dbReference>
<gene>
    <name evidence="1" type="ORF">NQ491_08890</name>
</gene>
<dbReference type="Proteomes" id="UP001059295">
    <property type="component" value="Chromosome"/>
</dbReference>
<dbReference type="PROSITE" id="PS51257">
    <property type="entry name" value="PROKAR_LIPOPROTEIN"/>
    <property type="match status" value="1"/>
</dbReference>
<proteinExistence type="predicted"/>
<evidence type="ECO:0000313" key="2">
    <source>
        <dbReference type="Proteomes" id="UP001059295"/>
    </source>
</evidence>
<name>A0ABY5UZW3_9BACT</name>
<sequence>MKKVWIVAVFALAAVSCVRMEDISCDGVESVEVRSLGASRSLVEVSLRASNASGAAVSIVRADLTLDRGETTLLRASVDEKVRLPRRSEEATVRIPVEIRFEGGLLGALGAMGTLSSGARGTTVSGEVVLKAGMMRKKYKVERMDTDAFLRQFGIDLSEMMEEFGL</sequence>
<reference evidence="1" key="1">
    <citation type="journal article" date="2022" name="Cell">
        <title>Design, construction, and in vivo augmentation of a complex gut microbiome.</title>
        <authorList>
            <person name="Cheng A.G."/>
            <person name="Ho P.Y."/>
            <person name="Aranda-Diaz A."/>
            <person name="Jain S."/>
            <person name="Yu F.B."/>
            <person name="Meng X."/>
            <person name="Wang M."/>
            <person name="Iakiviak M."/>
            <person name="Nagashima K."/>
            <person name="Zhao A."/>
            <person name="Murugkar P."/>
            <person name="Patil A."/>
            <person name="Atabakhsh K."/>
            <person name="Weakley A."/>
            <person name="Yan J."/>
            <person name="Brumbaugh A.R."/>
            <person name="Higginbottom S."/>
            <person name="Dimas A."/>
            <person name="Shiver A.L."/>
            <person name="Deutschbauer A."/>
            <person name="Neff N."/>
            <person name="Sonnenburg J.L."/>
            <person name="Huang K.C."/>
            <person name="Fischbach M.A."/>
        </authorList>
    </citation>
    <scope>NUCLEOTIDE SEQUENCE</scope>
    <source>
        <strain evidence="1">AP11</strain>
    </source>
</reference>
<protein>
    <recommendedName>
        <fullName evidence="3">Late embryogenesis abundant protein LEA-2 subgroup domain-containing protein</fullName>
    </recommendedName>
</protein>
<dbReference type="RefSeq" id="WP_034283475.1">
    <property type="nucleotide sequence ID" value="NZ_CAPH01000023.1"/>
</dbReference>
<dbReference type="SUPFAM" id="SSF117070">
    <property type="entry name" value="LEA14-like"/>
    <property type="match status" value="1"/>
</dbReference>
<dbReference type="Gene3D" id="2.60.40.1820">
    <property type="match status" value="1"/>
</dbReference>
<evidence type="ECO:0008006" key="3">
    <source>
        <dbReference type="Google" id="ProtNLM"/>
    </source>
</evidence>
<accession>A0ABY5UZW3</accession>
<keyword evidence="2" id="KW-1185">Reference proteome</keyword>
<organism evidence="1 2">
    <name type="scientific">Alistipes ihumii AP11</name>
    <dbReference type="NCBI Taxonomy" id="1211813"/>
    <lineage>
        <taxon>Bacteria</taxon>
        <taxon>Pseudomonadati</taxon>
        <taxon>Bacteroidota</taxon>
        <taxon>Bacteroidia</taxon>
        <taxon>Bacteroidales</taxon>
        <taxon>Rikenellaceae</taxon>
        <taxon>Alistipes</taxon>
    </lineage>
</organism>
<evidence type="ECO:0000313" key="1">
    <source>
        <dbReference type="EMBL" id="UWN56761.1"/>
    </source>
</evidence>
<dbReference type="GeneID" id="82891846"/>